<keyword evidence="4" id="KW-0378">Hydrolase</keyword>
<reference evidence="4 5" key="1">
    <citation type="submission" date="2017-09" db="EMBL/GenBank/DDBJ databases">
        <title>Sequencing the genomes of two abundant thermophiles in Great Basin hot springs: Thermocrinis jamiesonii and novel Chloroflexi Thermoflexus hugenholtzii.</title>
        <authorList>
            <person name="Hedlund B."/>
        </authorList>
    </citation>
    <scope>NUCLEOTIDE SEQUENCE [LARGE SCALE GENOMIC DNA]</scope>
    <source>
        <strain evidence="4 5">G233</strain>
    </source>
</reference>
<feature type="region of interest" description="Disordered" evidence="1">
    <location>
        <begin position="53"/>
        <end position="101"/>
    </location>
</feature>
<feature type="compositionally biased region" description="Low complexity" evidence="1">
    <location>
        <begin position="66"/>
        <end position="84"/>
    </location>
</feature>
<keyword evidence="2" id="KW-0472">Membrane</keyword>
<feature type="transmembrane region" description="Helical" evidence="2">
    <location>
        <begin position="30"/>
        <end position="50"/>
    </location>
</feature>
<keyword evidence="2" id="KW-0812">Transmembrane</keyword>
<proteinExistence type="predicted"/>
<gene>
    <name evidence="4" type="ORF">A9A59_1774</name>
</gene>
<dbReference type="GO" id="GO:0006508">
    <property type="term" value="P:proteolysis"/>
    <property type="evidence" value="ECO:0007669"/>
    <property type="project" value="InterPro"/>
</dbReference>
<dbReference type="GO" id="GO:0004180">
    <property type="term" value="F:carboxypeptidase activity"/>
    <property type="evidence" value="ECO:0007669"/>
    <property type="project" value="UniProtKB-KW"/>
</dbReference>
<keyword evidence="4" id="KW-0121">Carboxypeptidase</keyword>
<dbReference type="AlphaFoldDB" id="A0A2A9HHC3"/>
<name>A0A2A9HHC3_TEPT2</name>
<dbReference type="PANTHER" id="PTHR34385:SF1">
    <property type="entry name" value="PEPTIDOGLYCAN L-ALANYL-D-GLUTAMATE ENDOPEPTIDASE CWLK"/>
    <property type="match status" value="1"/>
</dbReference>
<dbReference type="InterPro" id="IPR052179">
    <property type="entry name" value="DD-CPase-like"/>
</dbReference>
<dbReference type="Proteomes" id="UP000223071">
    <property type="component" value="Unassembled WGS sequence"/>
</dbReference>
<evidence type="ECO:0000313" key="4">
    <source>
        <dbReference type="EMBL" id="PFG74541.1"/>
    </source>
</evidence>
<organism evidence="4 5">
    <name type="scientific">Tepidiforma thermophila (strain KCTC 52669 / CGMCC 1.13589 / G233)</name>
    <dbReference type="NCBI Taxonomy" id="2761530"/>
    <lineage>
        <taxon>Bacteria</taxon>
        <taxon>Bacillati</taxon>
        <taxon>Chloroflexota</taxon>
        <taxon>Tepidiformia</taxon>
        <taxon>Tepidiformales</taxon>
        <taxon>Tepidiformaceae</taxon>
        <taxon>Tepidiforma</taxon>
    </lineage>
</organism>
<dbReference type="PANTHER" id="PTHR34385">
    <property type="entry name" value="D-ALANYL-D-ALANINE CARBOXYPEPTIDASE"/>
    <property type="match status" value="1"/>
</dbReference>
<keyword evidence="4" id="KW-0645">Protease</keyword>
<dbReference type="SUPFAM" id="SSF55166">
    <property type="entry name" value="Hedgehog/DD-peptidase"/>
    <property type="match status" value="1"/>
</dbReference>
<comment type="caution">
    <text evidence="4">The sequence shown here is derived from an EMBL/GenBank/DDBJ whole genome shotgun (WGS) entry which is preliminary data.</text>
</comment>
<dbReference type="Pfam" id="PF02557">
    <property type="entry name" value="VanY"/>
    <property type="match status" value="1"/>
</dbReference>
<dbReference type="InterPro" id="IPR003709">
    <property type="entry name" value="VanY-like_core_dom"/>
</dbReference>
<dbReference type="CDD" id="cd14852">
    <property type="entry name" value="LD-carboxypeptidase"/>
    <property type="match status" value="1"/>
</dbReference>
<evidence type="ECO:0000259" key="3">
    <source>
        <dbReference type="Pfam" id="PF02557"/>
    </source>
</evidence>
<evidence type="ECO:0000256" key="1">
    <source>
        <dbReference type="SAM" id="MobiDB-lite"/>
    </source>
</evidence>
<dbReference type="Gene3D" id="3.30.1380.10">
    <property type="match status" value="1"/>
</dbReference>
<keyword evidence="5" id="KW-1185">Reference proteome</keyword>
<accession>A0A2A9HHC3</accession>
<dbReference type="InterPro" id="IPR058193">
    <property type="entry name" value="VanY/YodJ_core_dom"/>
</dbReference>
<evidence type="ECO:0000313" key="5">
    <source>
        <dbReference type="Proteomes" id="UP000223071"/>
    </source>
</evidence>
<sequence length="289" mass="31457">MADTGARKRTRVRRARAVGERREAFNWQPVFIASVVAVMLSIVILVTVAADGASRGNGSPPPAEPAGPATEPATTPAAAWSSPTPTEPPARQTPSPTPNADGAIVVACGDILAPLDKQHRLPADCEPPDLERLPAEISFGGAQYLRREALDALLELFDAARRDGYSLAVNSSYRSYATQAQTYNSWVQLYGQEYADRTSARPGHSEHQLGTTADVGARGLFLENFAGTPEAAWLQENAWKFGFIISYPAGKEHITGYAYEPWHIRYVGRDVAAEVHRSGLTLREYLLQR</sequence>
<dbReference type="EMBL" id="PDJQ01000001">
    <property type="protein sequence ID" value="PFG74541.1"/>
    <property type="molecule type" value="Genomic_DNA"/>
</dbReference>
<dbReference type="InterPro" id="IPR009045">
    <property type="entry name" value="Zn_M74/Hedgehog-like"/>
</dbReference>
<feature type="domain" description="D-alanyl-D-alanine carboxypeptidase-like core" evidence="3">
    <location>
        <begin position="143"/>
        <end position="268"/>
    </location>
</feature>
<protein>
    <submittedName>
        <fullName evidence="4">D-Ala-D-Ala carboxypeptidase</fullName>
    </submittedName>
</protein>
<evidence type="ECO:0000256" key="2">
    <source>
        <dbReference type="SAM" id="Phobius"/>
    </source>
</evidence>
<keyword evidence="2" id="KW-1133">Transmembrane helix</keyword>